<dbReference type="EMBL" id="CP030118">
    <property type="protein sequence ID" value="QDL12416.1"/>
    <property type="molecule type" value="Genomic_DNA"/>
</dbReference>
<gene>
    <name evidence="1" type="ORF">DP114_25090</name>
</gene>
<evidence type="ECO:0008006" key="3">
    <source>
        <dbReference type="Google" id="ProtNLM"/>
    </source>
</evidence>
<sequence length="308" mass="36616">MDERLKQLVQQAQRYAPESEERELALTRLVDEILRSPKGRLPEGASRKVDRPPIAQPLFSISKEIYEQLRKKLFHNIDEKLNNYNPRFLPVRAWINDLRNRTYQEVLNDEQLKKLALEAQQHPPLTELRQYALGELVEAIRLSGKLAHPHRQRFSPQFYDLIYEEAVNKTLAYICRKINTYDPDRGNRKFMNWVNFRLDRSIIESYHELRDPRLRELPSLSDLEMIPQQEEPPSLFEIIREKIEEDSENLFKQAHIKNRPDANFKAIALARFSGKSWDEISAEFQISISTLSVFYQRCCNKFRSQFRE</sequence>
<dbReference type="Proteomes" id="UP000503129">
    <property type="component" value="Chromosome"/>
</dbReference>
<organism evidence="1 2">
    <name type="scientific">Brasilonema sennae CENA114</name>
    <dbReference type="NCBI Taxonomy" id="415709"/>
    <lineage>
        <taxon>Bacteria</taxon>
        <taxon>Bacillati</taxon>
        <taxon>Cyanobacteriota</taxon>
        <taxon>Cyanophyceae</taxon>
        <taxon>Nostocales</taxon>
        <taxon>Scytonemataceae</taxon>
        <taxon>Brasilonema</taxon>
        <taxon>Bromeliae group (in: Brasilonema)</taxon>
    </lineage>
</organism>
<name>A0A856MT45_9CYAN</name>
<reference evidence="1 2" key="1">
    <citation type="submission" date="2018-06" db="EMBL/GenBank/DDBJ databases">
        <title>Comparative genomics of Brasilonema spp. strains.</title>
        <authorList>
            <person name="Alvarenga D.O."/>
            <person name="Fiore M.F."/>
            <person name="Varani A.M."/>
        </authorList>
    </citation>
    <scope>NUCLEOTIDE SEQUENCE [LARGE SCALE GENOMIC DNA]</scope>
    <source>
        <strain evidence="1 2">CENA114</strain>
    </source>
</reference>
<accession>A0A856MT45</accession>
<keyword evidence="2" id="KW-1185">Reference proteome</keyword>
<dbReference type="AlphaFoldDB" id="A0A856MT45"/>
<evidence type="ECO:0000313" key="1">
    <source>
        <dbReference type="EMBL" id="QDL12416.1"/>
    </source>
</evidence>
<proteinExistence type="predicted"/>
<protein>
    <recommendedName>
        <fullName evidence="3">Sigma-70 family RNA polymerase sigma factor</fullName>
    </recommendedName>
</protein>
<dbReference type="KEGG" id="bsen:DP114_25090"/>
<evidence type="ECO:0000313" key="2">
    <source>
        <dbReference type="Proteomes" id="UP000503129"/>
    </source>
</evidence>